<dbReference type="AlphaFoldDB" id="A0A286UFR7"/>
<keyword evidence="1" id="KW-0732">Signal</keyword>
<dbReference type="EMBL" id="NBII01000005">
    <property type="protein sequence ID" value="PAV18446.1"/>
    <property type="molecule type" value="Genomic_DNA"/>
</dbReference>
<sequence length="70" mass="8158">MKDFPCITRYLHEARRGATCPRRFYVTRTCLFLLLLCFMTSSRSRGRGSAGEPSRNLEIDFTHIHAHLRS</sequence>
<organism evidence="2 3">
    <name type="scientific">Pyrrhoderma noxium</name>
    <dbReference type="NCBI Taxonomy" id="2282107"/>
    <lineage>
        <taxon>Eukaryota</taxon>
        <taxon>Fungi</taxon>
        <taxon>Dikarya</taxon>
        <taxon>Basidiomycota</taxon>
        <taxon>Agaricomycotina</taxon>
        <taxon>Agaricomycetes</taxon>
        <taxon>Hymenochaetales</taxon>
        <taxon>Hymenochaetaceae</taxon>
        <taxon>Pyrrhoderma</taxon>
    </lineage>
</organism>
<evidence type="ECO:0000313" key="2">
    <source>
        <dbReference type="EMBL" id="PAV18446.1"/>
    </source>
</evidence>
<comment type="caution">
    <text evidence="2">The sequence shown here is derived from an EMBL/GenBank/DDBJ whole genome shotgun (WGS) entry which is preliminary data.</text>
</comment>
<accession>A0A286UFR7</accession>
<evidence type="ECO:0000256" key="1">
    <source>
        <dbReference type="SAM" id="SignalP"/>
    </source>
</evidence>
<evidence type="ECO:0000313" key="3">
    <source>
        <dbReference type="Proteomes" id="UP000217199"/>
    </source>
</evidence>
<dbReference type="InParanoid" id="A0A286UFR7"/>
<feature type="signal peptide" evidence="1">
    <location>
        <begin position="1"/>
        <end position="44"/>
    </location>
</feature>
<feature type="chain" id="PRO_5013783316" evidence="1">
    <location>
        <begin position="45"/>
        <end position="70"/>
    </location>
</feature>
<protein>
    <submittedName>
        <fullName evidence="2">Uncharacterized protein</fullName>
    </submittedName>
</protein>
<reference evidence="2 3" key="1">
    <citation type="journal article" date="2017" name="Mol. Ecol.">
        <title>Comparative and population genomic landscape of Phellinus noxius: A hypervariable fungus causing root rot in trees.</title>
        <authorList>
            <person name="Chung C.L."/>
            <person name="Lee T.J."/>
            <person name="Akiba M."/>
            <person name="Lee H.H."/>
            <person name="Kuo T.H."/>
            <person name="Liu D."/>
            <person name="Ke H.M."/>
            <person name="Yokoi T."/>
            <person name="Roa M.B."/>
            <person name="Lu M.J."/>
            <person name="Chang Y.Y."/>
            <person name="Ann P.J."/>
            <person name="Tsai J.N."/>
            <person name="Chen C.Y."/>
            <person name="Tzean S.S."/>
            <person name="Ota Y."/>
            <person name="Hattori T."/>
            <person name="Sahashi N."/>
            <person name="Liou R.F."/>
            <person name="Kikuchi T."/>
            <person name="Tsai I.J."/>
        </authorList>
    </citation>
    <scope>NUCLEOTIDE SEQUENCE [LARGE SCALE GENOMIC DNA]</scope>
    <source>
        <strain evidence="2 3">FFPRI411160</strain>
    </source>
</reference>
<proteinExistence type="predicted"/>
<gene>
    <name evidence="2" type="ORF">PNOK_0528800</name>
</gene>
<name>A0A286UFR7_9AGAM</name>
<dbReference type="Proteomes" id="UP000217199">
    <property type="component" value="Unassembled WGS sequence"/>
</dbReference>
<keyword evidence="3" id="KW-1185">Reference proteome</keyword>